<feature type="non-terminal residue" evidence="1">
    <location>
        <position position="1"/>
    </location>
</feature>
<sequence>LAYVEWFLSFPSRPNQTNGMYKVTRSIQNGERLASIVAVSQICHSVHLFPKFSPVIPWEWSSSTVLNDALVFFLNPFLDQHTFILLA</sequence>
<organism evidence="1 2">
    <name type="scientific">Neolentinus lepideus HHB14362 ss-1</name>
    <dbReference type="NCBI Taxonomy" id="1314782"/>
    <lineage>
        <taxon>Eukaryota</taxon>
        <taxon>Fungi</taxon>
        <taxon>Dikarya</taxon>
        <taxon>Basidiomycota</taxon>
        <taxon>Agaricomycotina</taxon>
        <taxon>Agaricomycetes</taxon>
        <taxon>Gloeophyllales</taxon>
        <taxon>Gloeophyllaceae</taxon>
        <taxon>Neolentinus</taxon>
    </lineage>
</organism>
<accession>A0A165R337</accession>
<proteinExistence type="predicted"/>
<reference evidence="1 2" key="1">
    <citation type="journal article" date="2016" name="Mol. Biol. Evol.">
        <title>Comparative Genomics of Early-Diverging Mushroom-Forming Fungi Provides Insights into the Origins of Lignocellulose Decay Capabilities.</title>
        <authorList>
            <person name="Nagy L.G."/>
            <person name="Riley R."/>
            <person name="Tritt A."/>
            <person name="Adam C."/>
            <person name="Daum C."/>
            <person name="Floudas D."/>
            <person name="Sun H."/>
            <person name="Yadav J.S."/>
            <person name="Pangilinan J."/>
            <person name="Larsson K.H."/>
            <person name="Matsuura K."/>
            <person name="Barry K."/>
            <person name="Labutti K."/>
            <person name="Kuo R."/>
            <person name="Ohm R.A."/>
            <person name="Bhattacharya S.S."/>
            <person name="Shirouzu T."/>
            <person name="Yoshinaga Y."/>
            <person name="Martin F.M."/>
            <person name="Grigoriev I.V."/>
            <person name="Hibbett D.S."/>
        </authorList>
    </citation>
    <scope>NUCLEOTIDE SEQUENCE [LARGE SCALE GENOMIC DNA]</scope>
    <source>
        <strain evidence="1 2">HHB14362 ss-1</strain>
    </source>
</reference>
<dbReference type="OrthoDB" id="3244185at2759"/>
<dbReference type="Proteomes" id="UP000076761">
    <property type="component" value="Unassembled WGS sequence"/>
</dbReference>
<dbReference type="AlphaFoldDB" id="A0A165R337"/>
<name>A0A165R337_9AGAM</name>
<gene>
    <name evidence="1" type="ORF">NEOLEDRAFT_1069849</name>
</gene>
<evidence type="ECO:0000313" key="2">
    <source>
        <dbReference type="Proteomes" id="UP000076761"/>
    </source>
</evidence>
<evidence type="ECO:0000313" key="1">
    <source>
        <dbReference type="EMBL" id="KZT23239.1"/>
    </source>
</evidence>
<dbReference type="EMBL" id="KV425587">
    <property type="protein sequence ID" value="KZT23239.1"/>
    <property type="molecule type" value="Genomic_DNA"/>
</dbReference>
<protein>
    <submittedName>
        <fullName evidence="1">Uncharacterized protein</fullName>
    </submittedName>
</protein>
<dbReference type="InParanoid" id="A0A165R337"/>
<keyword evidence="2" id="KW-1185">Reference proteome</keyword>